<evidence type="ECO:0000313" key="2">
    <source>
        <dbReference type="Proteomes" id="UP001062846"/>
    </source>
</evidence>
<protein>
    <submittedName>
        <fullName evidence="1">Uncharacterized protein</fullName>
    </submittedName>
</protein>
<gene>
    <name evidence="1" type="ORF">RHMOL_Rhmol03G0288100</name>
</gene>
<evidence type="ECO:0000313" key="1">
    <source>
        <dbReference type="EMBL" id="KAI8565779.1"/>
    </source>
</evidence>
<organism evidence="1 2">
    <name type="scientific">Rhododendron molle</name>
    <name type="common">Chinese azalea</name>
    <name type="synonym">Azalea mollis</name>
    <dbReference type="NCBI Taxonomy" id="49168"/>
    <lineage>
        <taxon>Eukaryota</taxon>
        <taxon>Viridiplantae</taxon>
        <taxon>Streptophyta</taxon>
        <taxon>Embryophyta</taxon>
        <taxon>Tracheophyta</taxon>
        <taxon>Spermatophyta</taxon>
        <taxon>Magnoliopsida</taxon>
        <taxon>eudicotyledons</taxon>
        <taxon>Gunneridae</taxon>
        <taxon>Pentapetalae</taxon>
        <taxon>asterids</taxon>
        <taxon>Ericales</taxon>
        <taxon>Ericaceae</taxon>
        <taxon>Ericoideae</taxon>
        <taxon>Rhodoreae</taxon>
        <taxon>Rhododendron</taxon>
    </lineage>
</organism>
<keyword evidence="2" id="KW-1185">Reference proteome</keyword>
<dbReference type="Proteomes" id="UP001062846">
    <property type="component" value="Chromosome 3"/>
</dbReference>
<comment type="caution">
    <text evidence="1">The sequence shown here is derived from an EMBL/GenBank/DDBJ whole genome shotgun (WGS) entry which is preliminary data.</text>
</comment>
<proteinExistence type="predicted"/>
<accession>A0ACC0PL12</accession>
<dbReference type="EMBL" id="CM046390">
    <property type="protein sequence ID" value="KAI8565779.1"/>
    <property type="molecule type" value="Genomic_DNA"/>
</dbReference>
<reference evidence="1" key="1">
    <citation type="submission" date="2022-02" db="EMBL/GenBank/DDBJ databases">
        <title>Plant Genome Project.</title>
        <authorList>
            <person name="Zhang R.-G."/>
        </authorList>
    </citation>
    <scope>NUCLEOTIDE SEQUENCE</scope>
    <source>
        <strain evidence="1">AT1</strain>
    </source>
</reference>
<name>A0ACC0PL12_RHOML</name>
<sequence length="278" mass="31079">MVVIEPERREEEEKGRVNVTREPKSKPSAKTTSVDAEPSHSAKSGAVDADDGFETASESDFNGGDDDHDPEHNRQQEEPPQPMPPIDDSLEAVSDEESIQKALAEANDAKVKGNRMFGDGQYEEALSEYGLALQVAPDVPTSVEIRSICHANRALCYLKLGKYEESIKDSTKALELNPNYVKALLRRGEAHEKLEHFEEAIADLKKVLELDQSDFQVRRTIQRLEPLAAEKREKMKQEMIDKLKDMGNSVLGRFGMSIDNFKAVQDPNTGSYSISFQK</sequence>